<dbReference type="Pfam" id="PF25130">
    <property type="entry name" value="DUF7820"/>
    <property type="match status" value="1"/>
</dbReference>
<dbReference type="STRING" id="671987.R0IDA5"/>
<feature type="transmembrane region" description="Helical" evidence="1">
    <location>
        <begin position="107"/>
        <end position="128"/>
    </location>
</feature>
<dbReference type="EMBL" id="KB908833">
    <property type="protein sequence ID" value="EOA83345.1"/>
    <property type="molecule type" value="Genomic_DNA"/>
</dbReference>
<evidence type="ECO:0000313" key="4">
    <source>
        <dbReference type="Proteomes" id="UP000016935"/>
    </source>
</evidence>
<dbReference type="InterPro" id="IPR056722">
    <property type="entry name" value="DUF7820"/>
</dbReference>
<reference evidence="3 4" key="1">
    <citation type="journal article" date="2012" name="PLoS Pathog.">
        <title>Diverse lifestyles and strategies of plant pathogenesis encoded in the genomes of eighteen Dothideomycetes fungi.</title>
        <authorList>
            <person name="Ohm R.A."/>
            <person name="Feau N."/>
            <person name="Henrissat B."/>
            <person name="Schoch C.L."/>
            <person name="Horwitz B.A."/>
            <person name="Barry K.W."/>
            <person name="Condon B.J."/>
            <person name="Copeland A.C."/>
            <person name="Dhillon B."/>
            <person name="Glaser F."/>
            <person name="Hesse C.N."/>
            <person name="Kosti I."/>
            <person name="LaButti K."/>
            <person name="Lindquist E.A."/>
            <person name="Lucas S."/>
            <person name="Salamov A.A."/>
            <person name="Bradshaw R.E."/>
            <person name="Ciuffetti L."/>
            <person name="Hamelin R.C."/>
            <person name="Kema G.H.J."/>
            <person name="Lawrence C."/>
            <person name="Scott J.A."/>
            <person name="Spatafora J.W."/>
            <person name="Turgeon B.G."/>
            <person name="de Wit P.J.G.M."/>
            <person name="Zhong S."/>
            <person name="Goodwin S.B."/>
            <person name="Grigoriev I.V."/>
        </authorList>
    </citation>
    <scope>NUCLEOTIDE SEQUENCE [LARGE SCALE GENOMIC DNA]</scope>
    <source>
        <strain evidence="4">28A</strain>
    </source>
</reference>
<keyword evidence="4" id="KW-1185">Reference proteome</keyword>
<dbReference type="PANTHER" id="PTHR42078:SF1">
    <property type="entry name" value="GLUCAN 1, 4-ALPHA-GLUCOSIDASE"/>
    <property type="match status" value="1"/>
</dbReference>
<dbReference type="AlphaFoldDB" id="R0IDA5"/>
<sequence length="408" mass="44949">MRLPHRSVSSIQPLPSIYTAFPPNYDSNQSSDTSGIDSGTCLIRQIEDGIEVVPIEMSHNQSVPILSPDQAEKELFVASEEKKNSCEKPLPTLPGCLWYRMSLGQRIIALLVLQFLMLSTIGLGLMAVKDRYLPRQVSTESSLGDSSRQASTSAIQRGIFALPLGLPQQQSSVCLARMNESVAWQCAAETTLQLSILPALMGSNNGAMITIGLLSGNDSMNHGERIPTLPPIELLALHDAGSDESPTYYFRTTYDKTVLLSDKDFGFAQKGLALRQNTAPLPGDSFWQCNFNETLIEGYIYTSKSSQADYITTKPNTSNTTTPTRIPTIPYSVKLVEERIPNGRTPYCEKMVVGRDTTLSPQAERFTLALSNPAADAAASASKLMARIKYQKRLQEDSDHCRCQWLTR</sequence>
<gene>
    <name evidence="3" type="ORF">SETTUDRAFT_139851</name>
</gene>
<reference evidence="3 4" key="2">
    <citation type="journal article" date="2013" name="PLoS Genet.">
        <title>Comparative genome structure, secondary metabolite, and effector coding capacity across Cochliobolus pathogens.</title>
        <authorList>
            <person name="Condon B.J."/>
            <person name="Leng Y."/>
            <person name="Wu D."/>
            <person name="Bushley K.E."/>
            <person name="Ohm R.A."/>
            <person name="Otillar R."/>
            <person name="Martin J."/>
            <person name="Schackwitz W."/>
            <person name="Grimwood J."/>
            <person name="MohdZainudin N."/>
            <person name="Xue C."/>
            <person name="Wang R."/>
            <person name="Manning V.A."/>
            <person name="Dhillon B."/>
            <person name="Tu Z.J."/>
            <person name="Steffenson B.J."/>
            <person name="Salamov A."/>
            <person name="Sun H."/>
            <person name="Lowry S."/>
            <person name="LaButti K."/>
            <person name="Han J."/>
            <person name="Copeland A."/>
            <person name="Lindquist E."/>
            <person name="Barry K."/>
            <person name="Schmutz J."/>
            <person name="Baker S.E."/>
            <person name="Ciuffetti L.M."/>
            <person name="Grigoriev I.V."/>
            <person name="Zhong S."/>
            <person name="Turgeon B.G."/>
        </authorList>
    </citation>
    <scope>NUCLEOTIDE SEQUENCE [LARGE SCALE GENOMIC DNA]</scope>
    <source>
        <strain evidence="4">28A</strain>
    </source>
</reference>
<feature type="domain" description="DUF7820" evidence="2">
    <location>
        <begin position="153"/>
        <end position="323"/>
    </location>
</feature>
<keyword evidence="1" id="KW-0812">Transmembrane</keyword>
<dbReference type="Proteomes" id="UP000016935">
    <property type="component" value="Unassembled WGS sequence"/>
</dbReference>
<accession>R0IDA5</accession>
<keyword evidence="1" id="KW-1133">Transmembrane helix</keyword>
<dbReference type="eggNOG" id="ENOG502R881">
    <property type="taxonomic scope" value="Eukaryota"/>
</dbReference>
<dbReference type="HOGENOM" id="CLU_715854_0_0_1"/>
<evidence type="ECO:0000256" key="1">
    <source>
        <dbReference type="SAM" id="Phobius"/>
    </source>
</evidence>
<dbReference type="OrthoDB" id="5384459at2759"/>
<protein>
    <recommendedName>
        <fullName evidence="2">DUF7820 domain-containing protein</fullName>
    </recommendedName>
</protein>
<proteinExistence type="predicted"/>
<evidence type="ECO:0000313" key="3">
    <source>
        <dbReference type="EMBL" id="EOA83345.1"/>
    </source>
</evidence>
<dbReference type="GeneID" id="19396524"/>
<keyword evidence="1" id="KW-0472">Membrane</keyword>
<evidence type="ECO:0000259" key="2">
    <source>
        <dbReference type="Pfam" id="PF25130"/>
    </source>
</evidence>
<name>R0IDA5_EXST2</name>
<dbReference type="RefSeq" id="XP_008029086.1">
    <property type="nucleotide sequence ID" value="XM_008030895.1"/>
</dbReference>
<dbReference type="PANTHER" id="PTHR42078">
    <property type="entry name" value="GLUCAN 1, 4-ALPHA-GLUCOSIDASE"/>
    <property type="match status" value="1"/>
</dbReference>
<organism evidence="3 4">
    <name type="scientific">Exserohilum turcicum (strain 28A)</name>
    <name type="common">Northern leaf blight fungus</name>
    <name type="synonym">Setosphaeria turcica</name>
    <dbReference type="NCBI Taxonomy" id="671987"/>
    <lineage>
        <taxon>Eukaryota</taxon>
        <taxon>Fungi</taxon>
        <taxon>Dikarya</taxon>
        <taxon>Ascomycota</taxon>
        <taxon>Pezizomycotina</taxon>
        <taxon>Dothideomycetes</taxon>
        <taxon>Pleosporomycetidae</taxon>
        <taxon>Pleosporales</taxon>
        <taxon>Pleosporineae</taxon>
        <taxon>Pleosporaceae</taxon>
        <taxon>Exserohilum</taxon>
    </lineage>
</organism>